<dbReference type="RefSeq" id="WP_069697998.1">
    <property type="nucleotide sequence ID" value="NZ_JAGGMA010000002.1"/>
</dbReference>
<keyword evidence="2" id="KW-0812">Transmembrane</keyword>
<keyword evidence="2" id="KW-0472">Membrane</keyword>
<evidence type="ECO:0000259" key="3">
    <source>
        <dbReference type="Pfam" id="PF14257"/>
    </source>
</evidence>
<keyword evidence="5" id="KW-1185">Reference proteome</keyword>
<keyword evidence="2" id="KW-1133">Transmembrane helix</keyword>
<dbReference type="AlphaFoldDB" id="A0A1E5KZ13"/>
<dbReference type="Pfam" id="PF14257">
    <property type="entry name" value="DUF4349"/>
    <property type="match status" value="1"/>
</dbReference>
<proteinExistence type="predicted"/>
<evidence type="ECO:0000313" key="5">
    <source>
        <dbReference type="Proteomes" id="UP000095256"/>
    </source>
</evidence>
<feature type="coiled-coil region" evidence="1">
    <location>
        <begin position="239"/>
        <end position="266"/>
    </location>
</feature>
<feature type="transmembrane region" description="Helical" evidence="2">
    <location>
        <begin position="50"/>
        <end position="70"/>
    </location>
</feature>
<dbReference type="InterPro" id="IPR025645">
    <property type="entry name" value="DUF4349"/>
</dbReference>
<name>A0A1E5KZ13_9ENTE</name>
<dbReference type="STRING" id="762845.BCR26_01870"/>
<reference evidence="4 5" key="1">
    <citation type="submission" date="2016-09" db="EMBL/GenBank/DDBJ databases">
        <authorList>
            <person name="Capua I."/>
            <person name="De Benedictis P."/>
            <person name="Joannis T."/>
            <person name="Lombin L.H."/>
            <person name="Cattoli G."/>
        </authorList>
    </citation>
    <scope>NUCLEOTIDE SEQUENCE [LARGE SCALE GENOMIC DNA]</scope>
    <source>
        <strain evidence="4 5">LMG 25899</strain>
    </source>
</reference>
<feature type="domain" description="DUF4349" evidence="3">
    <location>
        <begin position="126"/>
        <end position="334"/>
    </location>
</feature>
<organism evidence="4 5">
    <name type="scientific">Enterococcus rivorum</name>
    <dbReference type="NCBI Taxonomy" id="762845"/>
    <lineage>
        <taxon>Bacteria</taxon>
        <taxon>Bacillati</taxon>
        <taxon>Bacillota</taxon>
        <taxon>Bacilli</taxon>
        <taxon>Lactobacillales</taxon>
        <taxon>Enterococcaceae</taxon>
        <taxon>Enterococcus</taxon>
    </lineage>
</organism>
<evidence type="ECO:0000313" key="4">
    <source>
        <dbReference type="EMBL" id="OEH83043.1"/>
    </source>
</evidence>
<dbReference type="Proteomes" id="UP000095256">
    <property type="component" value="Unassembled WGS sequence"/>
</dbReference>
<protein>
    <recommendedName>
        <fullName evidence="3">DUF4349 domain-containing protein</fullName>
    </recommendedName>
</protein>
<accession>A0A1E5KZ13</accession>
<dbReference type="OrthoDB" id="5381491at2"/>
<evidence type="ECO:0000256" key="1">
    <source>
        <dbReference type="SAM" id="Coils"/>
    </source>
</evidence>
<comment type="caution">
    <text evidence="4">The sequence shown here is derived from an EMBL/GenBank/DDBJ whole genome shotgun (WGS) entry which is preliminary data.</text>
</comment>
<dbReference type="EMBL" id="MIEK01000012">
    <property type="protein sequence ID" value="OEH83043.1"/>
    <property type="molecule type" value="Genomic_DNA"/>
</dbReference>
<sequence>MKLNQEWEKEWESIDVPKAELFQIIDEQIGKQTTKKKIKISNFLSQLGKYPAAIAVVGIVIFSLILIIFYQGGPIGQNAGQFSKEEASQQVADSQIPAPAAAKNESAVNDSAVNLPEEKSKNAQFYTMTKRTEKLDLANDKLKKIVQKFDGYIEKSTLQKPENGSWEQQSSYYKLRIPKKQSEKFMESLDEIGTTTSEEVQTENFSTVYSDNQSRIDALKTEEQALLDLLAKSDALDDMLKIQERLATIREERENLTRMNQGIDNQVEYITFELTVEEKKSSEKEKKNSSVFTLIQKNWNNQKSFWSEAGKKFLVFIASNFAYLILLFIGGIIFYSKRKKNRKL</sequence>
<keyword evidence="1" id="KW-0175">Coiled coil</keyword>
<gene>
    <name evidence="4" type="ORF">BCR26_01870</name>
</gene>
<evidence type="ECO:0000256" key="2">
    <source>
        <dbReference type="SAM" id="Phobius"/>
    </source>
</evidence>
<feature type="transmembrane region" description="Helical" evidence="2">
    <location>
        <begin position="313"/>
        <end position="335"/>
    </location>
</feature>